<feature type="signal peptide" evidence="1">
    <location>
        <begin position="1"/>
        <end position="19"/>
    </location>
</feature>
<sequence length="424" mass="47366">MSRYLLFVVPLALSSASTAAPRDNLNAAARDFVRLELAIGEKEDGYIDAYYGPADLKAEGQALAKTSDLPALQDRAQDLRSRIAKLAAENPRRSRFLQAQLTAAVTRLRMMRGEKLSFDDEALGLFGLRPKLKPLSAYDPILARIDKLIPGKGTLAERVDAFQDGFLIKTERLKPVFDAAIAGCKARTVRHIKLPPKERFDLAFVTGKSWSGYNYYQGKYHSKIEVNTDLPIRISRAVDLGCHEGYPGHHVLNSLLEQRLERGRGWAEFSVYPLFSPQSVIAEGSANYGIDLAFPGPQKLAFETSTLYPRAGLPTRDAARYDALLRAMKDLAGSRMTIARAFLDGRISEAQAVELQRKYGLTSEARAKQSISFTKQYRTYVINYGLGEQMVKLDVESRRGTAARWKRFEQIISEPTLPSDLKSR</sequence>
<proteinExistence type="predicted"/>
<name>A0ABP7LKH3_9SPHN</name>
<dbReference type="RefSeq" id="WP_344699687.1">
    <property type="nucleotide sequence ID" value="NZ_BAABBM010000001.1"/>
</dbReference>
<dbReference type="EMBL" id="BAABBM010000001">
    <property type="protein sequence ID" value="GAA3902461.1"/>
    <property type="molecule type" value="Genomic_DNA"/>
</dbReference>
<evidence type="ECO:0000256" key="1">
    <source>
        <dbReference type="SAM" id="SignalP"/>
    </source>
</evidence>
<keyword evidence="3" id="KW-1185">Reference proteome</keyword>
<dbReference type="Proteomes" id="UP001500827">
    <property type="component" value="Unassembled WGS sequence"/>
</dbReference>
<reference evidence="3" key="1">
    <citation type="journal article" date="2019" name="Int. J. Syst. Evol. Microbiol.">
        <title>The Global Catalogue of Microorganisms (GCM) 10K type strain sequencing project: providing services to taxonomists for standard genome sequencing and annotation.</title>
        <authorList>
            <consortium name="The Broad Institute Genomics Platform"/>
            <consortium name="The Broad Institute Genome Sequencing Center for Infectious Disease"/>
            <person name="Wu L."/>
            <person name="Ma J."/>
        </authorList>
    </citation>
    <scope>NUCLEOTIDE SEQUENCE [LARGE SCALE GENOMIC DNA]</scope>
    <source>
        <strain evidence="3">JCM 17543</strain>
    </source>
</reference>
<comment type="caution">
    <text evidence="2">The sequence shown here is derived from an EMBL/GenBank/DDBJ whole genome shotgun (WGS) entry which is preliminary data.</text>
</comment>
<evidence type="ECO:0000313" key="2">
    <source>
        <dbReference type="EMBL" id="GAA3902461.1"/>
    </source>
</evidence>
<evidence type="ECO:0000313" key="3">
    <source>
        <dbReference type="Proteomes" id="UP001500827"/>
    </source>
</evidence>
<accession>A0ABP7LKH3</accession>
<protein>
    <recommendedName>
        <fullName evidence="4">DUF885 domain-containing protein</fullName>
    </recommendedName>
</protein>
<keyword evidence="1" id="KW-0732">Signal</keyword>
<gene>
    <name evidence="2" type="ORF">GCM10022276_21450</name>
</gene>
<organism evidence="2 3">
    <name type="scientific">Sphingomonas limnosediminicola</name>
    <dbReference type="NCBI Taxonomy" id="940133"/>
    <lineage>
        <taxon>Bacteria</taxon>
        <taxon>Pseudomonadati</taxon>
        <taxon>Pseudomonadota</taxon>
        <taxon>Alphaproteobacteria</taxon>
        <taxon>Sphingomonadales</taxon>
        <taxon>Sphingomonadaceae</taxon>
        <taxon>Sphingomonas</taxon>
    </lineage>
</organism>
<evidence type="ECO:0008006" key="4">
    <source>
        <dbReference type="Google" id="ProtNLM"/>
    </source>
</evidence>
<feature type="chain" id="PRO_5047204086" description="DUF885 domain-containing protein" evidence="1">
    <location>
        <begin position="20"/>
        <end position="424"/>
    </location>
</feature>